<evidence type="ECO:0000256" key="1">
    <source>
        <dbReference type="ARBA" id="ARBA00005010"/>
    </source>
</evidence>
<evidence type="ECO:0000313" key="8">
    <source>
        <dbReference type="Proteomes" id="UP000282076"/>
    </source>
</evidence>
<keyword evidence="4" id="KW-0520">NAD</keyword>
<evidence type="ECO:0000256" key="5">
    <source>
        <dbReference type="ARBA" id="ARBA00023244"/>
    </source>
</evidence>
<accession>A0A494XUI9</accession>
<dbReference type="InterPro" id="IPR028161">
    <property type="entry name" value="Met8-like"/>
</dbReference>
<dbReference type="RefSeq" id="WP_120977334.1">
    <property type="nucleotide sequence ID" value="NZ_RBZM01000005.1"/>
</dbReference>
<evidence type="ECO:0000256" key="3">
    <source>
        <dbReference type="ARBA" id="ARBA00023002"/>
    </source>
</evidence>
<gene>
    <name evidence="7" type="ORF">D7Z26_12725</name>
</gene>
<dbReference type="PANTHER" id="PTHR35330:SF1">
    <property type="entry name" value="SIROHEME BIOSYNTHESIS PROTEIN MET8"/>
    <property type="match status" value="1"/>
</dbReference>
<comment type="catalytic activity">
    <reaction evidence="6">
        <text>precorrin-2 + NAD(+) = sirohydrochlorin + NADH + 2 H(+)</text>
        <dbReference type="Rhea" id="RHEA:15613"/>
        <dbReference type="ChEBI" id="CHEBI:15378"/>
        <dbReference type="ChEBI" id="CHEBI:57540"/>
        <dbReference type="ChEBI" id="CHEBI:57945"/>
        <dbReference type="ChEBI" id="CHEBI:58351"/>
        <dbReference type="ChEBI" id="CHEBI:58827"/>
        <dbReference type="EC" id="1.3.1.76"/>
    </reaction>
</comment>
<evidence type="ECO:0000256" key="4">
    <source>
        <dbReference type="ARBA" id="ARBA00023027"/>
    </source>
</evidence>
<dbReference type="Proteomes" id="UP000282076">
    <property type="component" value="Unassembled WGS sequence"/>
</dbReference>
<dbReference type="SUPFAM" id="SSF75615">
    <property type="entry name" value="Siroheme synthase middle domains-like"/>
    <property type="match status" value="1"/>
</dbReference>
<dbReference type="Gene3D" id="3.40.50.720">
    <property type="entry name" value="NAD(P)-binding Rossmann-like Domain"/>
    <property type="match status" value="1"/>
</dbReference>
<dbReference type="Gene3D" id="1.10.8.610">
    <property type="entry name" value="SirC, precorrin-2 dehydrogenase, C-terminal helical domain-like"/>
    <property type="match status" value="1"/>
</dbReference>
<dbReference type="InterPro" id="IPR006367">
    <property type="entry name" value="Sirohaem_synthase_N"/>
</dbReference>
<evidence type="ECO:0000256" key="6">
    <source>
        <dbReference type="ARBA" id="ARBA00047561"/>
    </source>
</evidence>
<comment type="caution">
    <text evidence="7">The sequence shown here is derived from an EMBL/GenBank/DDBJ whole genome shotgun (WGS) entry which is preliminary data.</text>
</comment>
<dbReference type="OrthoDB" id="9773765at2"/>
<evidence type="ECO:0000313" key="7">
    <source>
        <dbReference type="EMBL" id="RKP54228.1"/>
    </source>
</evidence>
<dbReference type="PANTHER" id="PTHR35330">
    <property type="entry name" value="SIROHEME BIOSYNTHESIS PROTEIN MET8"/>
    <property type="match status" value="1"/>
</dbReference>
<organism evidence="7 8">
    <name type="scientific">Cohnella endophytica</name>
    <dbReference type="NCBI Taxonomy" id="2419778"/>
    <lineage>
        <taxon>Bacteria</taxon>
        <taxon>Bacillati</taxon>
        <taxon>Bacillota</taxon>
        <taxon>Bacilli</taxon>
        <taxon>Bacillales</taxon>
        <taxon>Paenibacillaceae</taxon>
        <taxon>Cohnella</taxon>
    </lineage>
</organism>
<keyword evidence="8" id="KW-1185">Reference proteome</keyword>
<sequence length="218" mass="24062">MSQWYPVMLNLEGRVCVVFGGGAVAERKTQGLLDAGADVRVVSPTLTRVMKQWVSEGRVRWIEREAEDSDVFGATLLFAATDNRAVNRRLAETARELGVPANIADDGECGDFIVPAVLRRGDLVLTASASGTGPALSARIISELAVKYGPEYNESTQALKAIRAIVKAEVGNSEERRELLRAAVSDDALEEWRYSPWLRQDKAQLIERLRQRAHDRKG</sequence>
<dbReference type="NCBIfam" id="TIGR01470">
    <property type="entry name" value="cysG_Nterm"/>
    <property type="match status" value="1"/>
</dbReference>
<dbReference type="GO" id="GO:0004325">
    <property type="term" value="F:ferrochelatase activity"/>
    <property type="evidence" value="ECO:0007669"/>
    <property type="project" value="InterPro"/>
</dbReference>
<name>A0A494XUI9_9BACL</name>
<dbReference type="AlphaFoldDB" id="A0A494XUI9"/>
<keyword evidence="3" id="KW-0560">Oxidoreductase</keyword>
<evidence type="ECO:0000256" key="2">
    <source>
        <dbReference type="ARBA" id="ARBA00012400"/>
    </source>
</evidence>
<dbReference type="InterPro" id="IPR042518">
    <property type="entry name" value="SirC_C"/>
</dbReference>
<reference evidence="7 8" key="1">
    <citation type="submission" date="2018-10" db="EMBL/GenBank/DDBJ databases">
        <title>Cohnella sp. M2MS4P-1, whole genome shotgun sequence.</title>
        <authorList>
            <person name="Tuo L."/>
        </authorList>
    </citation>
    <scope>NUCLEOTIDE SEQUENCE [LARGE SCALE GENOMIC DNA]</scope>
    <source>
        <strain evidence="7 8">M2MS4P-1</strain>
    </source>
</reference>
<dbReference type="EC" id="1.3.1.76" evidence="2"/>
<protein>
    <recommendedName>
        <fullName evidence="2">precorrin-2 dehydrogenase</fullName>
        <ecNumber evidence="2">1.3.1.76</ecNumber>
    </recommendedName>
</protein>
<dbReference type="UniPathway" id="UPA00262">
    <property type="reaction ID" value="UER00222"/>
</dbReference>
<keyword evidence="5" id="KW-0627">Porphyrin biosynthesis</keyword>
<dbReference type="GO" id="GO:0043115">
    <property type="term" value="F:precorrin-2 dehydrogenase activity"/>
    <property type="evidence" value="ECO:0007669"/>
    <property type="project" value="UniProtKB-EC"/>
</dbReference>
<dbReference type="GO" id="GO:0019354">
    <property type="term" value="P:siroheme biosynthetic process"/>
    <property type="evidence" value="ECO:0007669"/>
    <property type="project" value="UniProtKB-UniPathway"/>
</dbReference>
<comment type="pathway">
    <text evidence="1">Porphyrin-containing compound metabolism; siroheme biosynthesis; sirohydrochlorin from precorrin-2: step 1/1.</text>
</comment>
<dbReference type="EMBL" id="RBZM01000005">
    <property type="protein sequence ID" value="RKP54228.1"/>
    <property type="molecule type" value="Genomic_DNA"/>
</dbReference>
<dbReference type="InterPro" id="IPR036291">
    <property type="entry name" value="NAD(P)-bd_dom_sf"/>
</dbReference>
<dbReference type="Pfam" id="PF13241">
    <property type="entry name" value="NAD_binding_7"/>
    <property type="match status" value="1"/>
</dbReference>
<dbReference type="SUPFAM" id="SSF51735">
    <property type="entry name" value="NAD(P)-binding Rossmann-fold domains"/>
    <property type="match status" value="1"/>
</dbReference>
<proteinExistence type="predicted"/>